<sequence>MIKLLYKSPIISILKHLCCDHARQWLYRCSRKSRATLIRRWTHIKSDRGQINIGENHDTLDLKYSITYNQFYSNLKLCGQEITRYSVRINIETLYSTKLQHQFSLQKLSSLCYNKKVLFKITCSQGQFESLCISLMNEIPKMFKQYRLNVEFLGPFNKDRPLQIGSVLSANIHTLNISIGDSVIITNGLLEKSDKLKIRIDRLDNNVEFNCSHKVLQQKAIFWFDKYFNQVNKLKQQYPTFNFQGARFHQCFEQDSIPTMFGVVEETLASICIANKIEKSFSLASSGQGQLLIRQLNALTLINQSILINRISIYPMNRLQKFIENPIKVNHLKIDSIQSGKLKLKNLWHFRVLKSLSYNITHEPKIKEVKPLQNIYLPPLVEINIEIPNYHKESSIETTIRLLSIFEKCQKLQVKHLHLSMQLNESIQINAF</sequence>
<evidence type="ECO:0000313" key="1">
    <source>
        <dbReference type="EMBL" id="TNV87361.1"/>
    </source>
</evidence>
<accession>A0A8J8P4N8</accession>
<evidence type="ECO:0000313" key="2">
    <source>
        <dbReference type="Proteomes" id="UP000785679"/>
    </source>
</evidence>
<keyword evidence="2" id="KW-1185">Reference proteome</keyword>
<reference evidence="1" key="1">
    <citation type="submission" date="2019-06" db="EMBL/GenBank/DDBJ databases">
        <authorList>
            <person name="Zheng W."/>
        </authorList>
    </citation>
    <scope>NUCLEOTIDE SEQUENCE</scope>
    <source>
        <strain evidence="1">QDHG01</strain>
    </source>
</reference>
<dbReference type="Proteomes" id="UP000785679">
    <property type="component" value="Unassembled WGS sequence"/>
</dbReference>
<name>A0A8J8P4N8_HALGN</name>
<protein>
    <submittedName>
        <fullName evidence="1">Uncharacterized protein</fullName>
    </submittedName>
</protein>
<dbReference type="EMBL" id="RRYP01000482">
    <property type="protein sequence ID" value="TNV87361.1"/>
    <property type="molecule type" value="Genomic_DNA"/>
</dbReference>
<comment type="caution">
    <text evidence="1">The sequence shown here is derived from an EMBL/GenBank/DDBJ whole genome shotgun (WGS) entry which is preliminary data.</text>
</comment>
<gene>
    <name evidence="1" type="ORF">FGO68_gene6027</name>
</gene>
<dbReference type="AlphaFoldDB" id="A0A8J8P4N8"/>
<proteinExistence type="predicted"/>
<organism evidence="1 2">
    <name type="scientific">Halteria grandinella</name>
    <dbReference type="NCBI Taxonomy" id="5974"/>
    <lineage>
        <taxon>Eukaryota</taxon>
        <taxon>Sar</taxon>
        <taxon>Alveolata</taxon>
        <taxon>Ciliophora</taxon>
        <taxon>Intramacronucleata</taxon>
        <taxon>Spirotrichea</taxon>
        <taxon>Stichotrichia</taxon>
        <taxon>Sporadotrichida</taxon>
        <taxon>Halteriidae</taxon>
        <taxon>Halteria</taxon>
    </lineage>
</organism>